<proteinExistence type="predicted"/>
<protein>
    <submittedName>
        <fullName evidence="1">Uncharacterized protein</fullName>
    </submittedName>
</protein>
<accession>A0ABV4YQ94</accession>
<dbReference type="Proteomes" id="UP001241748">
    <property type="component" value="Unassembled WGS sequence"/>
</dbReference>
<evidence type="ECO:0000313" key="1">
    <source>
        <dbReference type="EMBL" id="MFB3167030.1"/>
    </source>
</evidence>
<evidence type="ECO:0000313" key="2">
    <source>
        <dbReference type="Proteomes" id="UP001241748"/>
    </source>
</evidence>
<gene>
    <name evidence="1" type="ORF">P5G62_007890</name>
</gene>
<reference evidence="1 2" key="1">
    <citation type="submission" date="2024-05" db="EMBL/GenBank/DDBJ databases">
        <authorList>
            <person name="Venkateswaran K."/>
        </authorList>
    </citation>
    <scope>NUCLEOTIDE SEQUENCE [LARGE SCALE GENOMIC DNA]</scope>
    <source>
        <strain evidence="1 2">179-C4-2-HS</strain>
    </source>
</reference>
<sequence length="56" mass="5533">MVFGIKIVAPATVDAINAGTGFVGSSSSGVGGLSFGGLKLLTHVPSYPSTDLLVIL</sequence>
<comment type="caution">
    <text evidence="1">The sequence shown here is derived from an EMBL/GenBank/DDBJ whole genome shotgun (WGS) entry which is preliminary data.</text>
</comment>
<organism evidence="1 2">
    <name type="scientific">Neobacillus driksii</name>
    <dbReference type="NCBI Taxonomy" id="3035913"/>
    <lineage>
        <taxon>Bacteria</taxon>
        <taxon>Bacillati</taxon>
        <taxon>Bacillota</taxon>
        <taxon>Bacilli</taxon>
        <taxon>Bacillales</taxon>
        <taxon>Bacillaceae</taxon>
        <taxon>Neobacillus</taxon>
    </lineage>
</organism>
<keyword evidence="2" id="KW-1185">Reference proteome</keyword>
<dbReference type="RefSeq" id="WP_306076709.1">
    <property type="nucleotide sequence ID" value="NZ_JAROBZ020000001.1"/>
</dbReference>
<dbReference type="EMBL" id="JAROBZ020000001">
    <property type="protein sequence ID" value="MFB3167030.1"/>
    <property type="molecule type" value="Genomic_DNA"/>
</dbReference>
<name>A0ABV4YQ94_9BACI</name>